<dbReference type="Pfam" id="PF05711">
    <property type="entry name" value="TylF"/>
    <property type="match status" value="1"/>
</dbReference>
<proteinExistence type="predicted"/>
<dbReference type="InterPro" id="IPR008884">
    <property type="entry name" value="TylF_MeTrfase"/>
</dbReference>
<dbReference type="Proteomes" id="UP001189429">
    <property type="component" value="Unassembled WGS sequence"/>
</dbReference>
<feature type="compositionally biased region" description="Pro residues" evidence="1">
    <location>
        <begin position="430"/>
        <end position="441"/>
    </location>
</feature>
<organism evidence="2 3">
    <name type="scientific">Prorocentrum cordatum</name>
    <dbReference type="NCBI Taxonomy" id="2364126"/>
    <lineage>
        <taxon>Eukaryota</taxon>
        <taxon>Sar</taxon>
        <taxon>Alveolata</taxon>
        <taxon>Dinophyceae</taxon>
        <taxon>Prorocentrales</taxon>
        <taxon>Prorocentraceae</taxon>
        <taxon>Prorocentrum</taxon>
    </lineage>
</organism>
<name>A0ABN9Y115_9DINO</name>
<feature type="region of interest" description="Disordered" evidence="1">
    <location>
        <begin position="1"/>
        <end position="42"/>
    </location>
</feature>
<feature type="region of interest" description="Disordered" evidence="1">
    <location>
        <begin position="322"/>
        <end position="498"/>
    </location>
</feature>
<feature type="compositionally biased region" description="Gly residues" evidence="1">
    <location>
        <begin position="331"/>
        <end position="346"/>
    </location>
</feature>
<feature type="non-terminal residue" evidence="2">
    <location>
        <position position="1"/>
    </location>
</feature>
<protein>
    <submittedName>
        <fullName evidence="2">Uncharacterized protein</fullName>
    </submittedName>
</protein>
<dbReference type="Gene3D" id="3.40.50.150">
    <property type="entry name" value="Vaccinia Virus protein VP39"/>
    <property type="match status" value="1"/>
</dbReference>
<feature type="compositionally biased region" description="Low complexity" evidence="1">
    <location>
        <begin position="1"/>
        <end position="14"/>
    </location>
</feature>
<sequence length="540" mass="59086">GRKAPAAAPQGSAQGPPPAAAAPPPQERARRRSAEIPASRLPKPHDYFPFDVFCGRGADGLLPEDLARELRYVRDHCMIPPFPWGQVHYHDFLVRNVLRDVPGDLAELGMGQGGMSLFLGRLGKKYRRKFLAVDSFEGLPPPDVGKDNPYFLQGDYRPTEAAGDNYENFLQYMKAFDVDDCMTVKKAFFKDLDIPPEFESFCFVHMDSDLYDSVWDSLEKVWDRVSEGGCIVIDDFFHPVIMRKAQQGPCRAGRLLPRQGRQRGPAADVRRAHVRGPHREGPVCQDALAGEGGRHAVPCHVRPARPRRELLQLRVVPHLRALPQGRREVRGQGGRGGGAGSGGGAARRGPVADTRERRGLPGAAALPRRRAKERMRHHEIPPAAGGHVRHHRGEHQRSKGRRETDDRDRHLSARPARAGPPLSPQASPSAAPPPPSPPPLPCATRRTPPLDRERRRAALDGPGWELPAAGAAQRPRHLGSGRGRAARSPRRARPAACASARVCGQAGVRFRLAPPLLSAPAGSLARSPFHIFLRLAPAGS</sequence>
<feature type="compositionally biased region" description="Basic and acidic residues" evidence="1">
    <location>
        <begin position="395"/>
        <end position="411"/>
    </location>
</feature>
<feature type="compositionally biased region" description="Basic residues" evidence="1">
    <location>
        <begin position="367"/>
        <end position="377"/>
    </location>
</feature>
<evidence type="ECO:0000313" key="2">
    <source>
        <dbReference type="EMBL" id="CAK0906131.1"/>
    </source>
</evidence>
<keyword evidence="3" id="KW-1185">Reference proteome</keyword>
<evidence type="ECO:0000256" key="1">
    <source>
        <dbReference type="SAM" id="MobiDB-lite"/>
    </source>
</evidence>
<evidence type="ECO:0000313" key="3">
    <source>
        <dbReference type="Proteomes" id="UP001189429"/>
    </source>
</evidence>
<feature type="compositionally biased region" description="Pro residues" evidence="1">
    <location>
        <begin position="15"/>
        <end position="26"/>
    </location>
</feature>
<dbReference type="EMBL" id="CAUYUJ010021646">
    <property type="protein sequence ID" value="CAK0906131.1"/>
    <property type="molecule type" value="Genomic_DNA"/>
</dbReference>
<gene>
    <name evidence="2" type="ORF">PCOR1329_LOCUS81569</name>
</gene>
<feature type="compositionally biased region" description="Basic and acidic residues" evidence="1">
    <location>
        <begin position="448"/>
        <end position="458"/>
    </location>
</feature>
<accession>A0ABN9Y115</accession>
<dbReference type="PANTHER" id="PTHR40036">
    <property type="entry name" value="MACROCIN O-METHYLTRANSFERASE"/>
    <property type="match status" value="1"/>
</dbReference>
<dbReference type="SUPFAM" id="SSF53335">
    <property type="entry name" value="S-adenosyl-L-methionine-dependent methyltransferases"/>
    <property type="match status" value="1"/>
</dbReference>
<feature type="compositionally biased region" description="Basic residues" evidence="1">
    <location>
        <begin position="474"/>
        <end position="493"/>
    </location>
</feature>
<dbReference type="PANTHER" id="PTHR40036:SF1">
    <property type="entry name" value="MACROCIN O-METHYLTRANSFERASE"/>
    <property type="match status" value="1"/>
</dbReference>
<dbReference type="InterPro" id="IPR029063">
    <property type="entry name" value="SAM-dependent_MTases_sf"/>
</dbReference>
<comment type="caution">
    <text evidence="2">The sequence shown here is derived from an EMBL/GenBank/DDBJ whole genome shotgun (WGS) entry which is preliminary data.</text>
</comment>
<reference evidence="2" key="1">
    <citation type="submission" date="2023-10" db="EMBL/GenBank/DDBJ databases">
        <authorList>
            <person name="Chen Y."/>
            <person name="Shah S."/>
            <person name="Dougan E. K."/>
            <person name="Thang M."/>
            <person name="Chan C."/>
        </authorList>
    </citation>
    <scope>NUCLEOTIDE SEQUENCE [LARGE SCALE GENOMIC DNA]</scope>
</reference>